<feature type="compositionally biased region" description="Basic and acidic residues" evidence="1">
    <location>
        <begin position="158"/>
        <end position="167"/>
    </location>
</feature>
<dbReference type="GeneID" id="91087813"/>
<reference evidence="2" key="3">
    <citation type="submission" date="2024-01" db="EMBL/GenBank/DDBJ databases">
        <authorList>
            <person name="Coelho M.A."/>
            <person name="David-Palma M."/>
            <person name="Shea T."/>
            <person name="Sun S."/>
            <person name="Cuomo C.A."/>
            <person name="Heitman J."/>
        </authorList>
    </citation>
    <scope>NUCLEOTIDE SEQUENCE</scope>
    <source>
        <strain evidence="2">CBS 7841</strain>
    </source>
</reference>
<reference evidence="2" key="1">
    <citation type="submission" date="2016-06" db="EMBL/GenBank/DDBJ databases">
        <authorList>
            <person name="Cuomo C."/>
            <person name="Litvintseva A."/>
            <person name="Heitman J."/>
            <person name="Chen Y."/>
            <person name="Sun S."/>
            <person name="Springer D."/>
            <person name="Dromer F."/>
            <person name="Young S."/>
            <person name="Zeng Q."/>
            <person name="Chapman S."/>
            <person name="Gujja S."/>
            <person name="Saif S."/>
            <person name="Birren B."/>
        </authorList>
    </citation>
    <scope>NUCLEOTIDE SEQUENCE</scope>
    <source>
        <strain evidence="2">CBS 7841</strain>
    </source>
</reference>
<keyword evidence="3" id="KW-1185">Reference proteome</keyword>
<feature type="compositionally biased region" description="Acidic residues" evidence="1">
    <location>
        <begin position="43"/>
        <end position="72"/>
    </location>
</feature>
<evidence type="ECO:0000313" key="2">
    <source>
        <dbReference type="EMBL" id="WVN88394.1"/>
    </source>
</evidence>
<dbReference type="EMBL" id="CP143787">
    <property type="protein sequence ID" value="WVN88394.1"/>
    <property type="molecule type" value="Genomic_DNA"/>
</dbReference>
<dbReference type="KEGG" id="cdep:91087813"/>
<feature type="region of interest" description="Disordered" evidence="1">
    <location>
        <begin position="1"/>
        <end position="177"/>
    </location>
</feature>
<feature type="compositionally biased region" description="Polar residues" evidence="1">
    <location>
        <begin position="28"/>
        <end position="37"/>
    </location>
</feature>
<organism evidence="2 3">
    <name type="scientific">Cryptococcus depauperatus CBS 7841</name>
    <dbReference type="NCBI Taxonomy" id="1295531"/>
    <lineage>
        <taxon>Eukaryota</taxon>
        <taxon>Fungi</taxon>
        <taxon>Dikarya</taxon>
        <taxon>Basidiomycota</taxon>
        <taxon>Agaricomycotina</taxon>
        <taxon>Tremellomycetes</taxon>
        <taxon>Tremellales</taxon>
        <taxon>Cryptococcaceae</taxon>
        <taxon>Cryptococcus</taxon>
    </lineage>
</organism>
<dbReference type="Proteomes" id="UP000094043">
    <property type="component" value="Chromosome 4"/>
</dbReference>
<feature type="compositionally biased region" description="Basic and acidic residues" evidence="1">
    <location>
        <begin position="195"/>
        <end position="205"/>
    </location>
</feature>
<feature type="compositionally biased region" description="Basic residues" evidence="1">
    <location>
        <begin position="81"/>
        <end position="94"/>
    </location>
</feature>
<proteinExistence type="predicted"/>
<gene>
    <name evidence="2" type="ORF">L203_103602</name>
</gene>
<name>A0AAJ8JTZ0_9TREE</name>
<dbReference type="RefSeq" id="XP_066069094.1">
    <property type="nucleotide sequence ID" value="XM_066212997.1"/>
</dbReference>
<sequence length="661" mass="72935">MSSRARKRMAPSVSGGLTPHTRRHRSQVEQNSTSAYGESSVDGGDEDVENGQEDVDEDAEGEDADGFEETELDYTPVTVQRRGRGRPKGSTNKKKAVEMEDDSDNEGSDDQRARKRTAYNGDSTGDLVADGDLPALVTPRKRGRPPKRSADDGDDKDDASYKKEKIGSGRGGFSVKGAAAAAARARWEKVRKERLERGEDVDTPKRRSAGGSVKKHAIGPSADYEKYKVGDDELVLPDDPKGDTKVDAEGRLLGDRKYKLITFTSAERRNPERIYALTIDAARACGYSDSLAFLRRYPTILKLSCTAAERVKLIDLGRISGNLKHRQVTMVAIRNVYKAMGAKVINNDAAAKCLEDGIEPGSLVQDEEIAVTTLANDRPTRSLGDSSRSLANFTTFYTVGGPTTHFATGSGLDPWTDSGYGNKRSRLRTAGVSEEDWMLRTAEETRAIDGQLKAYRDERLTMLEGVDGTRGWVWALEKDTNGRTKVEDTNGNYDARTSIERKKSGLSHQVVMEDMERHSNSAEDESEYSMRERASMSGEGIIVQQPGSLSSKYKWGLGESWEPGVIRASYEPHTNLPHIPLCTQPNTSTFTQLSPYPILTYSGTNQYIHSYPSSTGHNVRGLASIEYALETGAGDELQRRLKQVQEAEEWEGRMKSQISLF</sequence>
<evidence type="ECO:0008006" key="4">
    <source>
        <dbReference type="Google" id="ProtNLM"/>
    </source>
</evidence>
<dbReference type="InterPro" id="IPR013933">
    <property type="entry name" value="CRC_Rsc7/Swp82"/>
</dbReference>
<evidence type="ECO:0000313" key="3">
    <source>
        <dbReference type="Proteomes" id="UP000094043"/>
    </source>
</evidence>
<reference evidence="2" key="2">
    <citation type="journal article" date="2022" name="Elife">
        <title>Obligate sexual reproduction of a homothallic fungus closely related to the Cryptococcus pathogenic species complex.</title>
        <authorList>
            <person name="Passer A.R."/>
            <person name="Clancey S.A."/>
            <person name="Shea T."/>
            <person name="David-Palma M."/>
            <person name="Averette A.F."/>
            <person name="Boekhout T."/>
            <person name="Porcel B.M."/>
            <person name="Nowrousian M."/>
            <person name="Cuomo C.A."/>
            <person name="Sun S."/>
            <person name="Heitman J."/>
            <person name="Coelho M.A."/>
        </authorList>
    </citation>
    <scope>NUCLEOTIDE SEQUENCE</scope>
    <source>
        <strain evidence="2">CBS 7841</strain>
    </source>
</reference>
<dbReference type="Pfam" id="PF08624">
    <property type="entry name" value="CRC_subunit"/>
    <property type="match status" value="1"/>
</dbReference>
<evidence type="ECO:0000256" key="1">
    <source>
        <dbReference type="SAM" id="MobiDB-lite"/>
    </source>
</evidence>
<accession>A0AAJ8JTZ0</accession>
<feature type="compositionally biased region" description="Acidic residues" evidence="1">
    <location>
        <begin position="99"/>
        <end position="108"/>
    </location>
</feature>
<dbReference type="AlphaFoldDB" id="A0AAJ8JTZ0"/>
<protein>
    <recommendedName>
        <fullName evidence="4">Chromatin structure-remodeling complex protein RSC7</fullName>
    </recommendedName>
</protein>
<feature type="region of interest" description="Disordered" evidence="1">
    <location>
        <begin position="195"/>
        <end position="217"/>
    </location>
</feature>